<feature type="chain" id="PRO_5045103579" evidence="2">
    <location>
        <begin position="25"/>
        <end position="986"/>
    </location>
</feature>
<reference evidence="5" key="1">
    <citation type="journal article" date="2019" name="Int. J. Syst. Evol. Microbiol.">
        <title>The Global Catalogue of Microorganisms (GCM) 10K type strain sequencing project: providing services to taxonomists for standard genome sequencing and annotation.</title>
        <authorList>
            <consortium name="The Broad Institute Genomics Platform"/>
            <consortium name="The Broad Institute Genome Sequencing Center for Infectious Disease"/>
            <person name="Wu L."/>
            <person name="Ma J."/>
        </authorList>
    </citation>
    <scope>NUCLEOTIDE SEQUENCE [LARGE SCALE GENOMIC DNA]</scope>
    <source>
        <strain evidence="5">CCUG 62945</strain>
    </source>
</reference>
<dbReference type="Gene3D" id="1.20.58.2200">
    <property type="match status" value="1"/>
</dbReference>
<dbReference type="Proteomes" id="UP001596473">
    <property type="component" value="Unassembled WGS sequence"/>
</dbReference>
<evidence type="ECO:0000313" key="4">
    <source>
        <dbReference type="EMBL" id="MFC7421823.1"/>
    </source>
</evidence>
<keyword evidence="1" id="KW-0175">Coiled coil</keyword>
<proteinExistence type="predicted"/>
<keyword evidence="2" id="KW-0732">Signal</keyword>
<evidence type="ECO:0000256" key="2">
    <source>
        <dbReference type="SAM" id="SignalP"/>
    </source>
</evidence>
<feature type="coiled-coil region" evidence="1">
    <location>
        <begin position="336"/>
        <end position="370"/>
    </location>
</feature>
<accession>A0ABW2R227</accession>
<dbReference type="InterPro" id="IPR036779">
    <property type="entry name" value="LysM_dom_sf"/>
</dbReference>
<organism evidence="4 5">
    <name type="scientific">Iodobacter arcticus</name>
    <dbReference type="NCBI Taxonomy" id="590593"/>
    <lineage>
        <taxon>Bacteria</taxon>
        <taxon>Pseudomonadati</taxon>
        <taxon>Pseudomonadota</taxon>
        <taxon>Betaproteobacteria</taxon>
        <taxon>Neisseriales</taxon>
        <taxon>Chitinibacteraceae</taxon>
        <taxon>Iodobacter</taxon>
    </lineage>
</organism>
<dbReference type="InterPro" id="IPR018392">
    <property type="entry name" value="LysM"/>
</dbReference>
<dbReference type="InterPro" id="IPR038440">
    <property type="entry name" value="FimV_C_sf"/>
</dbReference>
<dbReference type="CDD" id="cd00118">
    <property type="entry name" value="LysM"/>
    <property type="match status" value="1"/>
</dbReference>
<dbReference type="NCBIfam" id="TIGR03505">
    <property type="entry name" value="FimV_core"/>
    <property type="match status" value="1"/>
</dbReference>
<dbReference type="NCBIfam" id="TIGR03504">
    <property type="entry name" value="FimV_Cterm"/>
    <property type="match status" value="1"/>
</dbReference>
<feature type="domain" description="LysM" evidence="3">
    <location>
        <begin position="189"/>
        <end position="243"/>
    </location>
</feature>
<name>A0ABW2R227_9NEIS</name>
<dbReference type="InterPro" id="IPR057840">
    <property type="entry name" value="FimV_N"/>
</dbReference>
<dbReference type="InterPro" id="IPR020012">
    <property type="entry name" value="LysM_FimV"/>
</dbReference>
<protein>
    <submittedName>
        <fullName evidence="4">FimV/HubP family polar landmark protein</fullName>
    </submittedName>
</protein>
<dbReference type="EMBL" id="JBHTBQ010000044">
    <property type="protein sequence ID" value="MFC7421823.1"/>
    <property type="molecule type" value="Genomic_DNA"/>
</dbReference>
<dbReference type="RefSeq" id="WP_380189425.1">
    <property type="nucleotide sequence ID" value="NZ_JBHTBQ010000044.1"/>
</dbReference>
<comment type="caution">
    <text evidence="4">The sequence shown here is derived from an EMBL/GenBank/DDBJ whole genome shotgun (WGS) entry which is preliminary data.</text>
</comment>
<evidence type="ECO:0000259" key="3">
    <source>
        <dbReference type="PROSITE" id="PS51782"/>
    </source>
</evidence>
<sequence length="986" mass="103975">MAIKPKLKACVLALMLALPLSAGAVGLGRLNVLSGLGQPFRAEIDLVSVPAGESEGLLARLASPEAFAQAQVAYPPASLGLRFVVNKRANGQHVVLISSSQSISEPFLDLLVDLSWSGGRIQRDYTALIDPPGYASSAAAANNAAKQGESFAPAVLPGTRRKGAVLNSKKVDEASAASSAQAEKKADSNQYKVKAGDTLSSVARQSDAEGVTLEQMLVGLYRQNPDAFDGNMNRLRRGKILNIPSKNDLQSLPAREAGAEVRLQAKDWQAYRSKVAEAVQKQPAVAGNEPANAGRITPKVEEKVKPGNANQDVLKLSKGEAPGKAKPGQQGEQARIRALEEEVAARQKGLDESNQRVAALQKNLHDMEKLLALKSRVGAEMQKASKPGEAPVPTAVATPVPADVPAPAELPVASAVVDTPIASAAIGEVDASAVVAETPKVRRRIAIPAPVPEPESDVMDVVFDNALPIGGGLAALLLGGVGLWWARRRKNGNTFADSILTGGDLKSNTLLGNTGGAVISTQPTENSFLTDFSRQGLGTIDTDEVDPIAEAEVYMAYDRNEQAEEILRDALLKDPARHEIRMKLLEIFAAKKDPTSYEEIAADLYTMTSGKGAQWEQAAYQGNVLDPDNPLYKRVEPVAVAGAASAVAVAAVAATSMNLAKGADKPLDDFDLPLDELPVVAAGKVSDFDSLMSENIAEVPSQQDSLTDLDLSLDFDMGNTVAMTPADEPMLDIDPTAADLDDLLPEVPAESLPATESFDMGIDFGLDDFLVPEDAKKPEAALDLSQDDGETMLALDMPVDFSASNVSKAEAPKDPFDLDFDGLEGLDTLPVVEPLPKLSPVLPDLDLGELPAINDVIEAPAALDDIFDAPALGAEEVLEASSADDGLGLDFDFSLDTPLEITAPNVLVEESIDLAEMNLDFAADAGTSADPTLNFSGDDPVQTKIDLAKAYVDMGDTEGAREILQEAMGEGNPEQQKQAQALLGNL</sequence>
<feature type="signal peptide" evidence="2">
    <location>
        <begin position="1"/>
        <end position="24"/>
    </location>
</feature>
<gene>
    <name evidence="4" type="ORF">ACFQNF_18340</name>
</gene>
<evidence type="ECO:0000313" key="5">
    <source>
        <dbReference type="Proteomes" id="UP001596473"/>
    </source>
</evidence>
<keyword evidence="5" id="KW-1185">Reference proteome</keyword>
<evidence type="ECO:0000256" key="1">
    <source>
        <dbReference type="SAM" id="Coils"/>
    </source>
</evidence>
<dbReference type="PROSITE" id="PS51782">
    <property type="entry name" value="LYSM"/>
    <property type="match status" value="1"/>
</dbReference>
<dbReference type="Pfam" id="PF25800">
    <property type="entry name" value="FimV_N"/>
    <property type="match status" value="1"/>
</dbReference>
<dbReference type="InterPro" id="IPR020011">
    <property type="entry name" value="FimV_C"/>
</dbReference>
<dbReference type="Gene3D" id="3.10.350.10">
    <property type="entry name" value="LysM domain"/>
    <property type="match status" value="1"/>
</dbReference>